<evidence type="ECO:0000313" key="2">
    <source>
        <dbReference type="EMBL" id="KYP68753.1"/>
    </source>
</evidence>
<dbReference type="Gramene" id="C.cajan_21751.t">
    <property type="protein sequence ID" value="C.cajan_21751.t.cds1"/>
    <property type="gene ID" value="C.cajan_21751"/>
</dbReference>
<evidence type="ECO:0000256" key="1">
    <source>
        <dbReference type="SAM" id="MobiDB-lite"/>
    </source>
</evidence>
<feature type="region of interest" description="Disordered" evidence="1">
    <location>
        <begin position="201"/>
        <end position="250"/>
    </location>
</feature>
<organism evidence="2 3">
    <name type="scientific">Cajanus cajan</name>
    <name type="common">Pigeon pea</name>
    <name type="synonym">Cajanus indicus</name>
    <dbReference type="NCBI Taxonomy" id="3821"/>
    <lineage>
        <taxon>Eukaryota</taxon>
        <taxon>Viridiplantae</taxon>
        <taxon>Streptophyta</taxon>
        <taxon>Embryophyta</taxon>
        <taxon>Tracheophyta</taxon>
        <taxon>Spermatophyta</taxon>
        <taxon>Magnoliopsida</taxon>
        <taxon>eudicotyledons</taxon>
        <taxon>Gunneridae</taxon>
        <taxon>Pentapetalae</taxon>
        <taxon>rosids</taxon>
        <taxon>fabids</taxon>
        <taxon>Fabales</taxon>
        <taxon>Fabaceae</taxon>
        <taxon>Papilionoideae</taxon>
        <taxon>50 kb inversion clade</taxon>
        <taxon>NPAAA clade</taxon>
        <taxon>indigoferoid/millettioid clade</taxon>
        <taxon>Phaseoleae</taxon>
        <taxon>Cajanus</taxon>
    </lineage>
</organism>
<sequence length="250" mass="28145">MRFKTPEEAIELIDAIAANDYDLPAERDSRQKRGILELGSQDALLAQNKLLCQHIEALTKQVARIPQQLQSTQHQVLSCDLCGLNHPHGQCIDTFPSHGEDVNYMGNQARQGGNYCGNYGKNWQSHPSTGWNQNDIAQSSRPLMQRPNWYDRQSKLEETLNQFMQVSISNHKNNEASIKNLEIQMGQLAKQLAKNSGGNFSANTHTNPKENCSAITTRGGKRVGVLEDEEEQQEKEVEMREGDGENNEKK</sequence>
<evidence type="ECO:0000313" key="3">
    <source>
        <dbReference type="Proteomes" id="UP000075243"/>
    </source>
</evidence>
<dbReference type="AlphaFoldDB" id="A0A151TNY1"/>
<dbReference type="EMBL" id="CM003606">
    <property type="protein sequence ID" value="KYP68753.1"/>
    <property type="molecule type" value="Genomic_DNA"/>
</dbReference>
<feature type="compositionally biased region" description="Polar residues" evidence="1">
    <location>
        <begin position="201"/>
        <end position="216"/>
    </location>
</feature>
<reference evidence="2 3" key="1">
    <citation type="journal article" date="2012" name="Nat. Biotechnol.">
        <title>Draft genome sequence of pigeonpea (Cajanus cajan), an orphan legume crop of resource-poor farmers.</title>
        <authorList>
            <person name="Varshney R.K."/>
            <person name="Chen W."/>
            <person name="Li Y."/>
            <person name="Bharti A.K."/>
            <person name="Saxena R.K."/>
            <person name="Schlueter J.A."/>
            <person name="Donoghue M.T."/>
            <person name="Azam S."/>
            <person name="Fan G."/>
            <person name="Whaley A.M."/>
            <person name="Farmer A.D."/>
            <person name="Sheridan J."/>
            <person name="Iwata A."/>
            <person name="Tuteja R."/>
            <person name="Penmetsa R.V."/>
            <person name="Wu W."/>
            <person name="Upadhyaya H.D."/>
            <person name="Yang S.P."/>
            <person name="Shah T."/>
            <person name="Saxena K.B."/>
            <person name="Michael T."/>
            <person name="McCombie W.R."/>
            <person name="Yang B."/>
            <person name="Zhang G."/>
            <person name="Yang H."/>
            <person name="Wang J."/>
            <person name="Spillane C."/>
            <person name="Cook D.R."/>
            <person name="May G.D."/>
            <person name="Xu X."/>
            <person name="Jackson S.A."/>
        </authorList>
    </citation>
    <scope>NUCLEOTIDE SEQUENCE [LARGE SCALE GENOMIC DNA]</scope>
    <source>
        <strain evidence="3">cv. Asha</strain>
    </source>
</reference>
<dbReference type="OMA" id="CQHIEAL"/>
<protein>
    <submittedName>
        <fullName evidence="2">Uncharacterized protein</fullName>
    </submittedName>
</protein>
<keyword evidence="3" id="KW-1185">Reference proteome</keyword>
<accession>A0A151TNY1</accession>
<feature type="compositionally biased region" description="Basic and acidic residues" evidence="1">
    <location>
        <begin position="234"/>
        <end position="250"/>
    </location>
</feature>
<proteinExistence type="predicted"/>
<dbReference type="Proteomes" id="UP000075243">
    <property type="component" value="Chromosome 4"/>
</dbReference>
<gene>
    <name evidence="2" type="ORF">KK1_022394</name>
</gene>
<name>A0A151TNY1_CAJCA</name>